<organism evidence="2 3">
    <name type="scientific">Caproiciproducens faecalis</name>
    <dbReference type="NCBI Taxonomy" id="2820301"/>
    <lineage>
        <taxon>Bacteria</taxon>
        <taxon>Bacillati</taxon>
        <taxon>Bacillota</taxon>
        <taxon>Clostridia</taxon>
        <taxon>Eubacteriales</taxon>
        <taxon>Acutalibacteraceae</taxon>
        <taxon>Caproiciproducens</taxon>
    </lineage>
</organism>
<sequence>MNKRILSVCLFMLVFLQTAGCGLTVKTDQEIIRTAYENLSENTKKTIVDWENAKIEIEKSNDSAGYLVGGPNGVVSTKGKDTYMITFQTDEHEVSLGPVCVFLDQYSYDFIGVGLRD</sequence>
<accession>A0ABS7DJR5</accession>
<reference evidence="2 3" key="1">
    <citation type="submission" date="2021-03" db="EMBL/GenBank/DDBJ databases">
        <title>Caproiciproducens sp. nov. isolated from feces of cow.</title>
        <authorList>
            <person name="Choi J.-Y."/>
        </authorList>
    </citation>
    <scope>NUCLEOTIDE SEQUENCE [LARGE SCALE GENOMIC DNA]</scope>
    <source>
        <strain evidence="2 3">AGMB10547</strain>
    </source>
</reference>
<evidence type="ECO:0008006" key="4">
    <source>
        <dbReference type="Google" id="ProtNLM"/>
    </source>
</evidence>
<feature type="signal peptide" evidence="1">
    <location>
        <begin position="1"/>
        <end position="19"/>
    </location>
</feature>
<comment type="caution">
    <text evidence="2">The sequence shown here is derived from an EMBL/GenBank/DDBJ whole genome shotgun (WGS) entry which is preliminary data.</text>
</comment>
<name>A0ABS7DJR5_9FIRM</name>
<feature type="chain" id="PRO_5047134034" description="DUF3887 domain-containing protein" evidence="1">
    <location>
        <begin position="20"/>
        <end position="117"/>
    </location>
</feature>
<evidence type="ECO:0000256" key="1">
    <source>
        <dbReference type="SAM" id="SignalP"/>
    </source>
</evidence>
<keyword evidence="3" id="KW-1185">Reference proteome</keyword>
<protein>
    <recommendedName>
        <fullName evidence="4">DUF3887 domain-containing protein</fullName>
    </recommendedName>
</protein>
<dbReference type="Proteomes" id="UP000719942">
    <property type="component" value="Unassembled WGS sequence"/>
</dbReference>
<evidence type="ECO:0000313" key="3">
    <source>
        <dbReference type="Proteomes" id="UP000719942"/>
    </source>
</evidence>
<keyword evidence="1" id="KW-0732">Signal</keyword>
<evidence type="ECO:0000313" key="2">
    <source>
        <dbReference type="EMBL" id="MBW7571530.1"/>
    </source>
</evidence>
<dbReference type="EMBL" id="JAGFNZ010000001">
    <property type="protein sequence ID" value="MBW7571530.1"/>
    <property type="molecule type" value="Genomic_DNA"/>
</dbReference>
<gene>
    <name evidence="2" type="ORF">J5W02_01780</name>
</gene>
<dbReference type="RefSeq" id="WP_219963936.1">
    <property type="nucleotide sequence ID" value="NZ_JAGFNZ010000001.1"/>
</dbReference>
<proteinExistence type="predicted"/>